<accession>A0A0R3PKA7</accession>
<name>A0A0R3PKA7_ANGCS</name>
<organism evidence="4">
    <name type="scientific">Angiostrongylus costaricensis</name>
    <name type="common">Nematode worm</name>
    <dbReference type="NCBI Taxonomy" id="334426"/>
    <lineage>
        <taxon>Eukaryota</taxon>
        <taxon>Metazoa</taxon>
        <taxon>Ecdysozoa</taxon>
        <taxon>Nematoda</taxon>
        <taxon>Chromadorea</taxon>
        <taxon>Rhabditida</taxon>
        <taxon>Rhabditina</taxon>
        <taxon>Rhabditomorpha</taxon>
        <taxon>Strongyloidea</taxon>
        <taxon>Metastrongylidae</taxon>
        <taxon>Angiostrongylus</taxon>
    </lineage>
</organism>
<reference evidence="2 3" key="2">
    <citation type="submission" date="2018-11" db="EMBL/GenBank/DDBJ databases">
        <authorList>
            <consortium name="Pathogen Informatics"/>
        </authorList>
    </citation>
    <scope>NUCLEOTIDE SEQUENCE [LARGE SCALE GENOMIC DNA]</scope>
    <source>
        <strain evidence="2 3">Costa Rica</strain>
    </source>
</reference>
<gene>
    <name evidence="2" type="ORF">ACOC_LOCUS5004</name>
</gene>
<dbReference type="EMBL" id="UYYA01003843">
    <property type="protein sequence ID" value="VDM56589.1"/>
    <property type="molecule type" value="Genomic_DNA"/>
</dbReference>
<evidence type="ECO:0000313" key="3">
    <source>
        <dbReference type="Proteomes" id="UP000267027"/>
    </source>
</evidence>
<sequence length="195" mass="22101">MMLDESLERAEPTGLLLHVTGKNGRFTGARSSHPTMNGATGDTGDSGARSAHSTINGTMGDGRSSHGFWSLEMRMLKDERDHKVVWYNDVVANSEVKVVKRKEDEASSSESCPLKKKRVTIKEEEHEEPFPMNVSTEIREGRIPSLSERLFLGVRYLAPYWAVYRTRAKGRTCDVVDQDFYYLFCSFYVYGFIIS</sequence>
<proteinExistence type="predicted"/>
<reference evidence="4" key="1">
    <citation type="submission" date="2017-02" db="UniProtKB">
        <authorList>
            <consortium name="WormBaseParasite"/>
        </authorList>
    </citation>
    <scope>IDENTIFICATION</scope>
</reference>
<dbReference type="Proteomes" id="UP000267027">
    <property type="component" value="Unassembled WGS sequence"/>
</dbReference>
<dbReference type="WBParaSite" id="ACOC_0000500301-mRNA-1">
    <property type="protein sequence ID" value="ACOC_0000500301-mRNA-1"/>
    <property type="gene ID" value="ACOC_0000500301"/>
</dbReference>
<evidence type="ECO:0000313" key="4">
    <source>
        <dbReference type="WBParaSite" id="ACOC_0000500301-mRNA-1"/>
    </source>
</evidence>
<dbReference type="OrthoDB" id="424794at2759"/>
<dbReference type="AlphaFoldDB" id="A0A0R3PKA7"/>
<evidence type="ECO:0000313" key="2">
    <source>
        <dbReference type="EMBL" id="VDM56589.1"/>
    </source>
</evidence>
<protein>
    <submittedName>
        <fullName evidence="4">Autophagy-related protein</fullName>
    </submittedName>
</protein>
<evidence type="ECO:0000256" key="1">
    <source>
        <dbReference type="SAM" id="MobiDB-lite"/>
    </source>
</evidence>
<keyword evidence="3" id="KW-1185">Reference proteome</keyword>
<feature type="region of interest" description="Disordered" evidence="1">
    <location>
        <begin position="27"/>
        <end position="59"/>
    </location>
</feature>
<feature type="compositionally biased region" description="Polar residues" evidence="1">
    <location>
        <begin position="29"/>
        <end position="40"/>
    </location>
</feature>